<feature type="region of interest" description="Disordered" evidence="8">
    <location>
        <begin position="1"/>
        <end position="140"/>
    </location>
</feature>
<dbReference type="GO" id="GO:0005634">
    <property type="term" value="C:nucleus"/>
    <property type="evidence" value="ECO:0007669"/>
    <property type="project" value="TreeGrafter"/>
</dbReference>
<dbReference type="GO" id="GO:0005524">
    <property type="term" value="F:ATP binding"/>
    <property type="evidence" value="ECO:0007669"/>
    <property type="project" value="UniProtKB-UniRule"/>
</dbReference>
<evidence type="ECO:0000313" key="10">
    <source>
        <dbReference type="EMBL" id="GFE55368.1"/>
    </source>
</evidence>
<dbReference type="InterPro" id="IPR008271">
    <property type="entry name" value="Ser/Thr_kinase_AS"/>
</dbReference>
<dbReference type="PROSITE" id="PS00107">
    <property type="entry name" value="PROTEIN_KINASE_ATP"/>
    <property type="match status" value="1"/>
</dbReference>
<feature type="compositionally biased region" description="Basic residues" evidence="8">
    <location>
        <begin position="20"/>
        <end position="46"/>
    </location>
</feature>
<dbReference type="GO" id="GO:0004674">
    <property type="term" value="F:protein serine/threonine kinase activity"/>
    <property type="evidence" value="ECO:0007669"/>
    <property type="project" value="UniProtKB-KW"/>
</dbReference>
<dbReference type="AlphaFoldDB" id="A0A9W5TE80"/>
<organism evidence="10 11">
    <name type="scientific">Babesia ovis</name>
    <dbReference type="NCBI Taxonomy" id="5869"/>
    <lineage>
        <taxon>Eukaryota</taxon>
        <taxon>Sar</taxon>
        <taxon>Alveolata</taxon>
        <taxon>Apicomplexa</taxon>
        <taxon>Aconoidasida</taxon>
        <taxon>Piroplasmida</taxon>
        <taxon>Babesiidae</taxon>
        <taxon>Babesia</taxon>
    </lineage>
</organism>
<evidence type="ECO:0000313" key="11">
    <source>
        <dbReference type="Proteomes" id="UP001057455"/>
    </source>
</evidence>
<evidence type="ECO:0000256" key="2">
    <source>
        <dbReference type="ARBA" id="ARBA00022679"/>
    </source>
</evidence>
<feature type="compositionally biased region" description="Basic residues" evidence="8">
    <location>
        <begin position="107"/>
        <end position="137"/>
    </location>
</feature>
<evidence type="ECO:0000256" key="3">
    <source>
        <dbReference type="ARBA" id="ARBA00022741"/>
    </source>
</evidence>
<reference evidence="10" key="1">
    <citation type="submission" date="2019-12" db="EMBL/GenBank/DDBJ databases">
        <title>Genome sequence of Babesia ovis.</title>
        <authorList>
            <person name="Yamagishi J."/>
            <person name="Sevinc F."/>
            <person name="Xuan X."/>
        </authorList>
    </citation>
    <scope>NUCLEOTIDE SEQUENCE</scope>
    <source>
        <strain evidence="10">Selcuk</strain>
    </source>
</reference>
<dbReference type="EMBL" id="BLIY01000020">
    <property type="protein sequence ID" value="GFE55368.1"/>
    <property type="molecule type" value="Genomic_DNA"/>
</dbReference>
<comment type="caution">
    <text evidence="10">The sequence shown here is derived from an EMBL/GenBank/DDBJ whole genome shotgun (WGS) entry which is preliminary data.</text>
</comment>
<feature type="domain" description="Protein kinase" evidence="9">
    <location>
        <begin position="156"/>
        <end position="478"/>
    </location>
</feature>
<keyword evidence="2" id="KW-0808">Transferase</keyword>
<sequence length="485" mass="57052">MYRRSVSSRRRRSSRSYAHRDRRRRHSSSRRDYRRRHRRHHRSHSSRRYDSRSSSLENGDIGRYRHCRRDTPRDSHHYHRSRSPSTDDSRGRHRHGDRRHDRSSSGRYRRRHSYKDSGHRRRRSVVRSRPTHRRKHSSRDPIVHFTWEPGMQLGDYKVLRKIGDGTFGRVLQCEKDGEKFAVKVVRDVEKYVNSAKIEVDILMDIKKVDATGESHCVVLHDHFMYKGRIMCLVFEPLGDSLYEFLKSNGYKGFFIADIQKIAFQLLKGLAFLKKTRLIHTDLKPENVLLTCGHEDFIEVPFPRTTTGMMTKRPATADIKIIDFGSTIYEDDYHSTIINTRQYRSPEVILDVGWSYASDMWSLGCILIEIYTGDLLFNTHNHLEHLAMMEQIVGPLPASMLKAARKTDGRRYLHPTREGLNWPEGAQSRSSEDRVACCRNVMELVRPEHRPFAEFIKYILNPDPSQRPTPEEAMEHEFLILTLAES</sequence>
<dbReference type="InterPro" id="IPR011009">
    <property type="entry name" value="Kinase-like_dom_sf"/>
</dbReference>
<feature type="binding site" evidence="6">
    <location>
        <position position="183"/>
    </location>
    <ligand>
        <name>ATP</name>
        <dbReference type="ChEBI" id="CHEBI:30616"/>
    </ligand>
</feature>
<dbReference type="CDD" id="cd14134">
    <property type="entry name" value="PKc_CLK"/>
    <property type="match status" value="1"/>
</dbReference>
<gene>
    <name evidence="10" type="ORF">BaOVIS_027720</name>
</gene>
<accession>A0A9W5TE80</accession>
<feature type="compositionally biased region" description="Basic residues" evidence="8">
    <location>
        <begin position="1"/>
        <end position="14"/>
    </location>
</feature>
<dbReference type="SMART" id="SM00220">
    <property type="entry name" value="S_TKc"/>
    <property type="match status" value="1"/>
</dbReference>
<dbReference type="Gene3D" id="3.30.200.20">
    <property type="entry name" value="Phosphorylase Kinase, domain 1"/>
    <property type="match status" value="1"/>
</dbReference>
<dbReference type="Gene3D" id="1.10.510.10">
    <property type="entry name" value="Transferase(Phosphotransferase) domain 1"/>
    <property type="match status" value="1"/>
</dbReference>
<dbReference type="PANTHER" id="PTHR45646:SF11">
    <property type="entry name" value="SERINE_THREONINE-PROTEIN KINASE DOA"/>
    <property type="match status" value="1"/>
</dbReference>
<dbReference type="Proteomes" id="UP001057455">
    <property type="component" value="Unassembled WGS sequence"/>
</dbReference>
<evidence type="ECO:0000256" key="1">
    <source>
        <dbReference type="ARBA" id="ARBA00022527"/>
    </source>
</evidence>
<keyword evidence="11" id="KW-1185">Reference proteome</keyword>
<keyword evidence="1 7" id="KW-0723">Serine/threonine-protein kinase</keyword>
<dbReference type="OrthoDB" id="283111at2759"/>
<dbReference type="PROSITE" id="PS00108">
    <property type="entry name" value="PROTEIN_KINASE_ST"/>
    <property type="match status" value="1"/>
</dbReference>
<evidence type="ECO:0000256" key="8">
    <source>
        <dbReference type="SAM" id="MobiDB-lite"/>
    </source>
</evidence>
<dbReference type="Pfam" id="PF00069">
    <property type="entry name" value="Pkinase"/>
    <property type="match status" value="1"/>
</dbReference>
<protein>
    <submittedName>
        <fullName evidence="10">CMGC Lammer</fullName>
    </submittedName>
</protein>
<dbReference type="PROSITE" id="PS50011">
    <property type="entry name" value="PROTEIN_KINASE_DOM"/>
    <property type="match status" value="1"/>
</dbReference>
<dbReference type="InterPro" id="IPR000719">
    <property type="entry name" value="Prot_kinase_dom"/>
</dbReference>
<evidence type="ECO:0000256" key="6">
    <source>
        <dbReference type="PROSITE-ProRule" id="PRU10141"/>
    </source>
</evidence>
<proteinExistence type="inferred from homology"/>
<evidence type="ECO:0000259" key="9">
    <source>
        <dbReference type="PROSITE" id="PS50011"/>
    </source>
</evidence>
<dbReference type="InterPro" id="IPR017441">
    <property type="entry name" value="Protein_kinase_ATP_BS"/>
</dbReference>
<comment type="similarity">
    <text evidence="7">Belongs to the protein kinase superfamily.</text>
</comment>
<evidence type="ECO:0000256" key="7">
    <source>
        <dbReference type="RuleBase" id="RU000304"/>
    </source>
</evidence>
<keyword evidence="4" id="KW-0418">Kinase</keyword>
<keyword evidence="5 6" id="KW-0067">ATP-binding</keyword>
<keyword evidence="3 6" id="KW-0547">Nucleotide-binding</keyword>
<dbReference type="InterPro" id="IPR051175">
    <property type="entry name" value="CLK_kinases"/>
</dbReference>
<dbReference type="SUPFAM" id="SSF56112">
    <property type="entry name" value="Protein kinase-like (PK-like)"/>
    <property type="match status" value="1"/>
</dbReference>
<name>A0A9W5TE80_BABOV</name>
<dbReference type="PANTHER" id="PTHR45646">
    <property type="entry name" value="SERINE/THREONINE-PROTEIN KINASE DOA-RELATED"/>
    <property type="match status" value="1"/>
</dbReference>
<evidence type="ECO:0000256" key="4">
    <source>
        <dbReference type="ARBA" id="ARBA00022777"/>
    </source>
</evidence>
<evidence type="ECO:0000256" key="5">
    <source>
        <dbReference type="ARBA" id="ARBA00022840"/>
    </source>
</evidence>